<dbReference type="InterPro" id="IPR003774">
    <property type="entry name" value="AlgH-like"/>
</dbReference>
<dbReference type="AlphaFoldDB" id="A0A378Q634"/>
<dbReference type="PANTHER" id="PTHR30327:SF1">
    <property type="entry name" value="UPF0301 PROTEIN YQGE"/>
    <property type="match status" value="1"/>
</dbReference>
<reference evidence="3 4" key="1">
    <citation type="submission" date="2018-06" db="EMBL/GenBank/DDBJ databases">
        <authorList>
            <consortium name="Pathogen Informatics"/>
            <person name="Doyle S."/>
        </authorList>
    </citation>
    <scope>NUCLEOTIDE SEQUENCE [LARGE SCALE GENOMIC DNA]</scope>
    <source>
        <strain evidence="3 4">NCTC11091</strain>
    </source>
</reference>
<sequence length="189" mass="20777">MMTKLTQYTNHFLLAAPRIDGGMFHQSLVYICRHDRDGVLGLIINKPLHHTNASKLFEELDIDVTAHDLHRKLALEGGPVNPEVGFVLHTGQPNWASSFAITENVCITTSKDILQSIAAGHGVEHYELCLGHASWAKGQLEQELAQGDWFVLPASIGLLFGTAYEARWQAAADQLGINADRLTMDIGHA</sequence>
<organism evidence="3 4">
    <name type="scientific">Faucicola atlantae</name>
    <dbReference type="NCBI Taxonomy" id="34059"/>
    <lineage>
        <taxon>Bacteria</taxon>
        <taxon>Pseudomonadati</taxon>
        <taxon>Pseudomonadota</taxon>
        <taxon>Gammaproteobacteria</taxon>
        <taxon>Moraxellales</taxon>
        <taxon>Moraxellaceae</taxon>
        <taxon>Faucicola</taxon>
    </lineage>
</organism>
<evidence type="ECO:0000256" key="2">
    <source>
        <dbReference type="HAMAP-Rule" id="MF_00758"/>
    </source>
</evidence>
<evidence type="ECO:0000256" key="1">
    <source>
        <dbReference type="ARBA" id="ARBA00009600"/>
    </source>
</evidence>
<gene>
    <name evidence="3" type="ORF">NCTC11091_01648</name>
</gene>
<proteinExistence type="inferred from homology"/>
<comment type="similarity">
    <text evidence="1 2">Belongs to the UPF0301 (AlgH) family.</text>
</comment>
<dbReference type="Gene3D" id="3.40.1740.10">
    <property type="entry name" value="VC0467-like"/>
    <property type="match status" value="1"/>
</dbReference>
<dbReference type="HAMAP" id="MF_00758">
    <property type="entry name" value="UPF0301"/>
    <property type="match status" value="1"/>
</dbReference>
<dbReference type="GO" id="GO:0005829">
    <property type="term" value="C:cytosol"/>
    <property type="evidence" value="ECO:0007669"/>
    <property type="project" value="TreeGrafter"/>
</dbReference>
<dbReference type="Pfam" id="PF02622">
    <property type="entry name" value="DUF179"/>
    <property type="match status" value="1"/>
</dbReference>
<name>A0A378Q634_9GAMM</name>
<dbReference type="SUPFAM" id="SSF143456">
    <property type="entry name" value="VC0467-like"/>
    <property type="match status" value="1"/>
</dbReference>
<dbReference type="PANTHER" id="PTHR30327">
    <property type="entry name" value="UNCHARACTERIZED PROTEIN YQGE"/>
    <property type="match status" value="1"/>
</dbReference>
<accession>A0A378Q634</accession>
<protein>
    <recommendedName>
        <fullName evidence="2">UPF0301 protein NCTC11091_01648</fullName>
    </recommendedName>
</protein>
<dbReference type="Proteomes" id="UP000255193">
    <property type="component" value="Unassembled WGS sequence"/>
</dbReference>
<evidence type="ECO:0000313" key="3">
    <source>
        <dbReference type="EMBL" id="STY95844.1"/>
    </source>
</evidence>
<dbReference type="EMBL" id="UGQA01000001">
    <property type="protein sequence ID" value="STY95844.1"/>
    <property type="molecule type" value="Genomic_DNA"/>
</dbReference>
<evidence type="ECO:0000313" key="4">
    <source>
        <dbReference type="Proteomes" id="UP000255193"/>
    </source>
</evidence>